<evidence type="ECO:0000313" key="5">
    <source>
        <dbReference type="Proteomes" id="UP000694406"/>
    </source>
</evidence>
<keyword evidence="2" id="KW-0649">Protein kinase inhibitor</keyword>
<evidence type="ECO:0000313" key="4">
    <source>
        <dbReference type="Ensembl" id="ENSLLTP00000024046.1"/>
    </source>
</evidence>
<evidence type="ECO:0000256" key="1">
    <source>
        <dbReference type="ARBA" id="ARBA00006726"/>
    </source>
</evidence>
<dbReference type="InterPro" id="IPR029841">
    <property type="entry name" value="CDKN1A"/>
</dbReference>
<protein>
    <recommendedName>
        <fullName evidence="3">Cyclin-dependent kinase inhibitor domain-containing protein</fullName>
    </recommendedName>
</protein>
<dbReference type="GO" id="GO:0005634">
    <property type="term" value="C:nucleus"/>
    <property type="evidence" value="ECO:0007669"/>
    <property type="project" value="InterPro"/>
</dbReference>
<dbReference type="PANTHER" id="PTHR46778">
    <property type="entry name" value="CYCLIN-DEPENDENT KINASE INHIBITOR 1-RELATED"/>
    <property type="match status" value="1"/>
</dbReference>
<comment type="similarity">
    <text evidence="1">Belongs to the CDI family.</text>
</comment>
<dbReference type="InterPro" id="IPR044898">
    <property type="entry name" value="CDI_dom_sf"/>
</dbReference>
<proteinExistence type="inferred from homology"/>
<sequence>MFLIFDKSKKCGLQLPEFPSQEVIKHCSKFLSLLPGVENLRDRASVLHSQYPFVNQRNQYLLCFVLNRALVLDALFNARQQGEKMELISTKASPTRRNLFGPVDHDHLLQEFQSMMRSSLEQAKQRWNFDFFQETPVVGLLQWEELQGHEVPAFYHTHVARESRPPLQPMNRAVDREENVHLLGREAERGRPIKMGTLAKKRRQTYLTDYYTTKKQIRTDMQTPVKKLAF</sequence>
<dbReference type="Gene3D" id="4.10.365.10">
    <property type="entry name" value="p27"/>
    <property type="match status" value="1"/>
</dbReference>
<dbReference type="Pfam" id="PF02234">
    <property type="entry name" value="CDI"/>
    <property type="match status" value="1"/>
</dbReference>
<dbReference type="AlphaFoldDB" id="A0A8C5WZ89"/>
<reference evidence="4" key="1">
    <citation type="submission" date="2025-08" db="UniProtKB">
        <authorList>
            <consortium name="Ensembl"/>
        </authorList>
    </citation>
    <scope>IDENTIFICATION</scope>
</reference>
<evidence type="ECO:0000256" key="2">
    <source>
        <dbReference type="ARBA" id="ARBA00023013"/>
    </source>
</evidence>
<dbReference type="Proteomes" id="UP000694406">
    <property type="component" value="Unplaced"/>
</dbReference>
<evidence type="ECO:0000259" key="3">
    <source>
        <dbReference type="Pfam" id="PF02234"/>
    </source>
</evidence>
<name>A0A8C5WZ89_LATLA</name>
<dbReference type="GO" id="GO:0072331">
    <property type="term" value="P:signal transduction by p53 class mediator"/>
    <property type="evidence" value="ECO:0007669"/>
    <property type="project" value="InterPro"/>
</dbReference>
<keyword evidence="5" id="KW-1185">Reference proteome</keyword>
<feature type="domain" description="Cyclin-dependent kinase inhibitor" evidence="3">
    <location>
        <begin position="98"/>
        <end position="146"/>
    </location>
</feature>
<dbReference type="InterPro" id="IPR003175">
    <property type="entry name" value="CDI_dom"/>
</dbReference>
<accession>A0A8C5WZ89</accession>
<organism evidence="4 5">
    <name type="scientific">Laticauda laticaudata</name>
    <name type="common">Blue-ringed sea krait</name>
    <name type="synonym">Blue-lipped sea krait</name>
    <dbReference type="NCBI Taxonomy" id="8630"/>
    <lineage>
        <taxon>Eukaryota</taxon>
        <taxon>Metazoa</taxon>
        <taxon>Chordata</taxon>
        <taxon>Craniata</taxon>
        <taxon>Vertebrata</taxon>
        <taxon>Euteleostomi</taxon>
        <taxon>Lepidosauria</taxon>
        <taxon>Squamata</taxon>
        <taxon>Bifurcata</taxon>
        <taxon>Unidentata</taxon>
        <taxon>Episquamata</taxon>
        <taxon>Toxicofera</taxon>
        <taxon>Serpentes</taxon>
        <taxon>Colubroidea</taxon>
        <taxon>Elapidae</taxon>
        <taxon>Laticaudinae</taxon>
        <taxon>Laticauda</taxon>
    </lineage>
</organism>
<dbReference type="GO" id="GO:0007346">
    <property type="term" value="P:regulation of mitotic cell cycle"/>
    <property type="evidence" value="ECO:0007669"/>
    <property type="project" value="InterPro"/>
</dbReference>
<reference evidence="4" key="2">
    <citation type="submission" date="2025-09" db="UniProtKB">
        <authorList>
            <consortium name="Ensembl"/>
        </authorList>
    </citation>
    <scope>IDENTIFICATION</scope>
</reference>
<dbReference type="PANTHER" id="PTHR46778:SF2">
    <property type="entry name" value="CYCLIN-DEPENDENT KINASE INHIBITOR DOMAIN-CONTAINING PROTEIN"/>
    <property type="match status" value="1"/>
</dbReference>
<dbReference type="GO" id="GO:0004861">
    <property type="term" value="F:cyclin-dependent protein serine/threonine kinase inhibitor activity"/>
    <property type="evidence" value="ECO:0007669"/>
    <property type="project" value="InterPro"/>
</dbReference>
<dbReference type="Ensembl" id="ENSLLTT00000024916.1">
    <property type="protein sequence ID" value="ENSLLTP00000024046.1"/>
    <property type="gene ID" value="ENSLLTG00000017711.1"/>
</dbReference>
<dbReference type="GeneTree" id="ENSGT00940000159918"/>